<evidence type="ECO:0000313" key="3">
    <source>
        <dbReference type="Proteomes" id="UP000564836"/>
    </source>
</evidence>
<reference evidence="1" key="2">
    <citation type="submission" date="2020-06" db="EMBL/GenBank/DDBJ databases">
        <title>Whole Genome Sequence of Bradyrhizobium sp. Strain 323S2.</title>
        <authorList>
            <person name="Bromfield E.S.P."/>
        </authorList>
    </citation>
    <scope>NUCLEOTIDE SEQUENCE [LARGE SCALE GENOMIC DNA]</scope>
    <source>
        <strain evidence="1">323S2</strain>
    </source>
</reference>
<dbReference type="EMBL" id="JACBFH010000001">
    <property type="protein sequence ID" value="NYY89669.1"/>
    <property type="molecule type" value="Genomic_DNA"/>
</dbReference>
<dbReference type="EMBL" id="CP088280">
    <property type="protein sequence ID" value="UGX94266.1"/>
    <property type="molecule type" value="Genomic_DNA"/>
</dbReference>
<dbReference type="Proteomes" id="UP000564836">
    <property type="component" value="Chromosome"/>
</dbReference>
<sequence>MRKKHAHEMASRIAPPYELPEQAVREFAQLFEQIYGISLDPDEAAFRARNFLNLYRAVLGDDGLAG</sequence>
<name>A0A7Z0Q9X9_9BRAD</name>
<reference evidence="2 3" key="1">
    <citation type="journal article" date="2017" name="Syst. Appl. Microbiol.">
        <title>Soybeans inoculated with root zone soils of Canadian native legumes harbour diverse and novel Bradyrhizobium spp. that possess agricultural potential.</title>
        <authorList>
            <person name="Bromfield E.S.P."/>
            <person name="Cloutier S."/>
            <person name="Tambong J.T."/>
            <person name="Tran Thi T.V."/>
        </authorList>
    </citation>
    <scope>NUCLEOTIDE SEQUENCE [LARGE SCALE GENOMIC DNA]</scope>
    <source>
        <strain evidence="2 3">323S2</strain>
    </source>
</reference>
<proteinExistence type="predicted"/>
<dbReference type="AlphaFoldDB" id="A0A7Z0Q9X9"/>
<reference evidence="2 3" key="3">
    <citation type="journal article" date="2022" name="Int. J. Syst. Evol. Microbiol.">
        <title>Strains of Bradyrhizobium barranii sp. nov. associated with legumes native to Canada are symbionts of soybeans and belong to different subspecies (subsp. barranii subsp. nov. and subsp. apii subsp. nov.) and symbiovars (sv. glycinearum and sv. septentrionale).</title>
        <authorList>
            <person name="Bromfield E.S.P."/>
            <person name="Cloutier S."/>
            <person name="Wasai-Hara S."/>
            <person name="Minamisawa K."/>
        </authorList>
    </citation>
    <scope>NUCLEOTIDE SEQUENCE [LARGE SCALE GENOMIC DNA]</scope>
    <source>
        <strain evidence="2 3">323S2</strain>
    </source>
</reference>
<accession>A0A7Z0Q9X9</accession>
<organism evidence="1">
    <name type="scientific">Bradyrhizobium barranii subsp. barranii</name>
    <dbReference type="NCBI Taxonomy" id="2823807"/>
    <lineage>
        <taxon>Bacteria</taxon>
        <taxon>Pseudomonadati</taxon>
        <taxon>Pseudomonadota</taxon>
        <taxon>Alphaproteobacteria</taxon>
        <taxon>Hyphomicrobiales</taxon>
        <taxon>Nitrobacteraceae</taxon>
        <taxon>Bradyrhizobium</taxon>
        <taxon>Bradyrhizobium barranii</taxon>
    </lineage>
</organism>
<evidence type="ECO:0000313" key="1">
    <source>
        <dbReference type="EMBL" id="NYY89669.1"/>
    </source>
</evidence>
<protein>
    <submittedName>
        <fullName evidence="1">Uncharacterized protein</fullName>
    </submittedName>
</protein>
<gene>
    <name evidence="2" type="ORF">G6321_00053520</name>
    <name evidence="1" type="ORF">G6321_14920</name>
</gene>
<evidence type="ECO:0000313" key="2">
    <source>
        <dbReference type="EMBL" id="UGX94266.1"/>
    </source>
</evidence>
<dbReference type="RefSeq" id="WP_166346034.1">
    <property type="nucleotide sequence ID" value="NZ_CP088280.1"/>
</dbReference>